<gene>
    <name evidence="2" type="ORF">CkaCkLH20_11888</name>
</gene>
<keyword evidence="3" id="KW-1185">Reference proteome</keyword>
<evidence type="ECO:0000313" key="2">
    <source>
        <dbReference type="EMBL" id="KAF9870582.1"/>
    </source>
</evidence>
<protein>
    <submittedName>
        <fullName evidence="2">Uncharacterized protein</fullName>
    </submittedName>
</protein>
<dbReference type="AlphaFoldDB" id="A0A9P6HTE1"/>
<proteinExistence type="predicted"/>
<name>A0A9P6HTE1_9PEZI</name>
<reference evidence="2" key="2">
    <citation type="submission" date="2020-11" db="EMBL/GenBank/DDBJ databases">
        <title>Whole genome sequencing of Colletotrichum sp.</title>
        <authorList>
            <person name="Li H."/>
        </authorList>
    </citation>
    <scope>NUCLEOTIDE SEQUENCE</scope>
    <source>
        <strain evidence="2">CkLH20</strain>
    </source>
</reference>
<dbReference type="Proteomes" id="UP000781932">
    <property type="component" value="Unassembled WGS sequence"/>
</dbReference>
<reference evidence="2" key="1">
    <citation type="submission" date="2020-03" db="EMBL/GenBank/DDBJ databases">
        <authorList>
            <person name="He L."/>
        </authorList>
    </citation>
    <scope>NUCLEOTIDE SEQUENCE</scope>
    <source>
        <strain evidence="2">CkLH20</strain>
    </source>
</reference>
<dbReference type="EMBL" id="JAATWM020000052">
    <property type="protein sequence ID" value="KAF9870582.1"/>
    <property type="molecule type" value="Genomic_DNA"/>
</dbReference>
<evidence type="ECO:0000313" key="3">
    <source>
        <dbReference type="Proteomes" id="UP000781932"/>
    </source>
</evidence>
<feature type="compositionally biased region" description="Low complexity" evidence="1">
    <location>
        <begin position="31"/>
        <end position="44"/>
    </location>
</feature>
<evidence type="ECO:0000256" key="1">
    <source>
        <dbReference type="SAM" id="MobiDB-lite"/>
    </source>
</evidence>
<dbReference type="GeneID" id="62167676"/>
<sequence length="625" mass="71391">MQTDDSASLATLVDSSSVLSEEDDLLDQQIPSPTEDSDTTSSATLVSTGDNKCDSLLPQGSELSESIHDDQPQLLSEDRLAIAGIDLGSAVTRVTLAHTARRAYCDVDCPPGFAKDHASFEFPAVADVNTEKMGHDALVAGIPIKTLMYELVRLEDPSPRNDVNVYVGVNFRLLRDRGVPDASMSVLRDKGRIRQLVVEYFKKIRHSMMICCTREKLFYESVAITISAIWNTTHFKRLFMEILIDVFPFIPRRNIFLVPKAEAIGCVITNGITMDQVRDPRNEFPLPDEIMVINFGRHALHGTRLTLVWNDTEQHRVNSNADFFASKKSWGMLGGIEVYAQTIEEAIRDPVTGNPAIVNHPKKEEYVAELMTDFRRKYPYLGRTPFTLNSSGGNWDSKMLAPHLWDTAFRQPLEFVHQQMRERERTGLPTIVSLTGSSYRNNAVLAATLAVVRSHAKYGWTHFTPFDDGRLLAVRGAAWAVRERKDVRTFCDTSRLELSYFWIKEPHKRWSQWWSKQVTTLTFYRDSFLCLACEPYASPPRKTVYELAQLGHRHKGKYVFRRVVRFDEEKQQHTLVLEESELDRKTGEMVSRVEWVIPMYYDVGRRTPLLDDFDFDLGQLDHQAK</sequence>
<comment type="caution">
    <text evidence="2">The sequence shown here is derived from an EMBL/GenBank/DDBJ whole genome shotgun (WGS) entry which is preliminary data.</text>
</comment>
<dbReference type="OrthoDB" id="3819888at2759"/>
<dbReference type="RefSeq" id="XP_038740043.1">
    <property type="nucleotide sequence ID" value="XM_038894602.1"/>
</dbReference>
<organism evidence="2 3">
    <name type="scientific">Colletotrichum karsti</name>
    <dbReference type="NCBI Taxonomy" id="1095194"/>
    <lineage>
        <taxon>Eukaryota</taxon>
        <taxon>Fungi</taxon>
        <taxon>Dikarya</taxon>
        <taxon>Ascomycota</taxon>
        <taxon>Pezizomycotina</taxon>
        <taxon>Sordariomycetes</taxon>
        <taxon>Hypocreomycetidae</taxon>
        <taxon>Glomerellales</taxon>
        <taxon>Glomerellaceae</taxon>
        <taxon>Colletotrichum</taxon>
        <taxon>Colletotrichum boninense species complex</taxon>
    </lineage>
</organism>
<feature type="region of interest" description="Disordered" evidence="1">
    <location>
        <begin position="1"/>
        <end position="52"/>
    </location>
</feature>
<accession>A0A9P6HTE1</accession>